<keyword evidence="7 10" id="KW-0720">Serine protease</keyword>
<keyword evidence="8 10" id="KW-1133">Transmembrane helix</keyword>
<evidence type="ECO:0000256" key="10">
    <source>
        <dbReference type="RuleBase" id="RU362115"/>
    </source>
</evidence>
<feature type="transmembrane region" description="Helical" evidence="10">
    <location>
        <begin position="173"/>
        <end position="190"/>
    </location>
</feature>
<organism evidence="12">
    <name type="scientific">Eimeria maxima</name>
    <name type="common">Coccidian parasite</name>
    <dbReference type="NCBI Taxonomy" id="5804"/>
    <lineage>
        <taxon>Eukaryota</taxon>
        <taxon>Sar</taxon>
        <taxon>Alveolata</taxon>
        <taxon>Apicomplexa</taxon>
        <taxon>Conoidasida</taxon>
        <taxon>Coccidia</taxon>
        <taxon>Eucoccidiorida</taxon>
        <taxon>Eimeriorina</taxon>
        <taxon>Eimeriidae</taxon>
        <taxon>Eimeria</taxon>
    </lineage>
</organism>
<keyword evidence="9 10" id="KW-0472">Membrane</keyword>
<evidence type="ECO:0000256" key="3">
    <source>
        <dbReference type="ARBA" id="ARBA00009045"/>
    </source>
</evidence>
<comment type="similarity">
    <text evidence="3 10">Belongs to the peptidase S54 family.</text>
</comment>
<feature type="transmembrane region" description="Helical" evidence="10">
    <location>
        <begin position="85"/>
        <end position="106"/>
    </location>
</feature>
<dbReference type="InterPro" id="IPR022764">
    <property type="entry name" value="Peptidase_S54_rhomboid_dom"/>
</dbReference>
<feature type="transmembrane region" description="Helical" evidence="10">
    <location>
        <begin position="34"/>
        <end position="55"/>
    </location>
</feature>
<comment type="catalytic activity">
    <reaction evidence="1 10">
        <text>Cleaves type-1 transmembrane domains using a catalytic dyad composed of serine and histidine that are contributed by different transmembrane domains.</text>
        <dbReference type="EC" id="3.4.21.105"/>
    </reaction>
</comment>
<reference evidence="12" key="1">
    <citation type="submission" date="2015-05" db="EMBL/GenBank/DDBJ databases">
        <authorList>
            <person name="Wang D.B."/>
            <person name="Wang M."/>
        </authorList>
    </citation>
    <scope>NUCLEOTIDE SEQUENCE</scope>
</reference>
<feature type="transmembrane region" description="Helical" evidence="10">
    <location>
        <begin position="118"/>
        <end position="135"/>
    </location>
</feature>
<evidence type="ECO:0000256" key="5">
    <source>
        <dbReference type="ARBA" id="ARBA00022692"/>
    </source>
</evidence>
<evidence type="ECO:0000256" key="4">
    <source>
        <dbReference type="ARBA" id="ARBA00022670"/>
    </source>
</evidence>
<protein>
    <recommendedName>
        <fullName evidence="10">Rhomboid-like protease</fullName>
        <ecNumber evidence="10">3.4.21.105</ecNumber>
    </recommendedName>
</protein>
<dbReference type="SUPFAM" id="SSF144091">
    <property type="entry name" value="Rhomboid-like"/>
    <property type="match status" value="1"/>
</dbReference>
<evidence type="ECO:0000256" key="2">
    <source>
        <dbReference type="ARBA" id="ARBA00004141"/>
    </source>
</evidence>
<evidence type="ECO:0000256" key="6">
    <source>
        <dbReference type="ARBA" id="ARBA00022801"/>
    </source>
</evidence>
<feature type="transmembrane region" description="Helical" evidence="10">
    <location>
        <begin position="141"/>
        <end position="161"/>
    </location>
</feature>
<dbReference type="Gene3D" id="1.20.1540.10">
    <property type="entry name" value="Rhomboid-like"/>
    <property type="match status" value="1"/>
</dbReference>
<dbReference type="GO" id="GO:0016020">
    <property type="term" value="C:membrane"/>
    <property type="evidence" value="ECO:0007669"/>
    <property type="project" value="UniProtKB-SubCell"/>
</dbReference>
<name>A0A172Q371_EIMMA</name>
<evidence type="ECO:0000256" key="1">
    <source>
        <dbReference type="ARBA" id="ARBA00000156"/>
    </source>
</evidence>
<feature type="transmembrane region" description="Helical" evidence="10">
    <location>
        <begin position="234"/>
        <end position="254"/>
    </location>
</feature>
<comment type="subcellular location">
    <subcellularLocation>
        <location evidence="2 10">Membrane</location>
        <topology evidence="2 10">Multi-pass membrane protein</topology>
    </subcellularLocation>
</comment>
<comment type="function">
    <text evidence="10">Serine protease involved in intramembrane proteolysis.</text>
</comment>
<dbReference type="Pfam" id="PF01694">
    <property type="entry name" value="Rhomboid"/>
    <property type="match status" value="1"/>
</dbReference>
<comment type="caution">
    <text evidence="10">Lacks conserved residue(s) required for the propagation of feature annotation.</text>
</comment>
<keyword evidence="4 10" id="KW-0645">Protease</keyword>
<dbReference type="PANTHER" id="PTHR22936">
    <property type="entry name" value="RHOMBOID-RELATED"/>
    <property type="match status" value="1"/>
</dbReference>
<evidence type="ECO:0000256" key="8">
    <source>
        <dbReference type="ARBA" id="ARBA00022989"/>
    </source>
</evidence>
<dbReference type="GO" id="GO:0006508">
    <property type="term" value="P:proteolysis"/>
    <property type="evidence" value="ECO:0007669"/>
    <property type="project" value="UniProtKB-KW"/>
</dbReference>
<accession>A0A172Q371</accession>
<dbReference type="EC" id="3.4.21.105" evidence="10"/>
<evidence type="ECO:0000313" key="12">
    <source>
        <dbReference type="EMBL" id="AND76645.1"/>
    </source>
</evidence>
<proteinExistence type="evidence at transcript level"/>
<evidence type="ECO:0000259" key="11">
    <source>
        <dbReference type="Pfam" id="PF01694"/>
    </source>
</evidence>
<dbReference type="PANTHER" id="PTHR22936:SF69">
    <property type="entry name" value="RHOMBOID-LIKE PROTEIN"/>
    <property type="match status" value="1"/>
</dbReference>
<dbReference type="AlphaFoldDB" id="A0A172Q371"/>
<dbReference type="VEuPathDB" id="ToxoDB:EMWEY_00020920"/>
<keyword evidence="6 10" id="KW-0378">Hydrolase</keyword>
<dbReference type="InterPro" id="IPR035952">
    <property type="entry name" value="Rhomboid-like_sf"/>
</dbReference>
<evidence type="ECO:0000256" key="9">
    <source>
        <dbReference type="ARBA" id="ARBA00023136"/>
    </source>
</evidence>
<dbReference type="InterPro" id="IPR002610">
    <property type="entry name" value="Peptidase_S54_rhomboid-like"/>
</dbReference>
<dbReference type="EMBL" id="KR815509">
    <property type="protein sequence ID" value="AND76645.1"/>
    <property type="molecule type" value="mRNA"/>
</dbReference>
<sequence length="257" mass="28336">MSDIESQRVLGAGIPRTGRLIDVAFPNISLDKSIVLITLIQLGVYVLSCAMSSAFEPTERVLYQLGATYGPAIRHFQAWRLIMPVFLHVGIVHLLFNILFILHMGLDKEIKYGRSNFLMLYFSSALIGNMFTVLMRPCSLAVGASTAGFGLVGSILAEILMVWHKLDERTRNMYTLDITIFGALMILLSYGQTVDIWGHLGGFVCGVAVTCELNKNIRDLPHWFGLVKDGTRTICLGVIALTLVRVFLGLPLPMGCA</sequence>
<feature type="domain" description="Peptidase S54 rhomboid" evidence="11">
    <location>
        <begin position="76"/>
        <end position="210"/>
    </location>
</feature>
<evidence type="ECO:0000256" key="7">
    <source>
        <dbReference type="ARBA" id="ARBA00022825"/>
    </source>
</evidence>
<keyword evidence="5 10" id="KW-0812">Transmembrane</keyword>
<dbReference type="GO" id="GO:0004252">
    <property type="term" value="F:serine-type endopeptidase activity"/>
    <property type="evidence" value="ECO:0007669"/>
    <property type="project" value="InterPro"/>
</dbReference>